<dbReference type="Proteomes" id="UP001218218">
    <property type="component" value="Unassembled WGS sequence"/>
</dbReference>
<comment type="caution">
    <text evidence="2">The sequence shown here is derived from an EMBL/GenBank/DDBJ whole genome shotgun (WGS) entry which is preliminary data.</text>
</comment>
<evidence type="ECO:0000313" key="3">
    <source>
        <dbReference type="Proteomes" id="UP001218218"/>
    </source>
</evidence>
<evidence type="ECO:0000313" key="2">
    <source>
        <dbReference type="EMBL" id="KAJ7325818.1"/>
    </source>
</evidence>
<keyword evidence="3" id="KW-1185">Reference proteome</keyword>
<accession>A0AAD6ZKC0</accession>
<evidence type="ECO:0000256" key="1">
    <source>
        <dbReference type="SAM" id="MobiDB-lite"/>
    </source>
</evidence>
<name>A0AAD6ZKC0_9AGAR</name>
<organism evidence="2 3">
    <name type="scientific">Mycena albidolilacea</name>
    <dbReference type="NCBI Taxonomy" id="1033008"/>
    <lineage>
        <taxon>Eukaryota</taxon>
        <taxon>Fungi</taxon>
        <taxon>Dikarya</taxon>
        <taxon>Basidiomycota</taxon>
        <taxon>Agaricomycotina</taxon>
        <taxon>Agaricomycetes</taxon>
        <taxon>Agaricomycetidae</taxon>
        <taxon>Agaricales</taxon>
        <taxon>Marasmiineae</taxon>
        <taxon>Mycenaceae</taxon>
        <taxon>Mycena</taxon>
    </lineage>
</organism>
<dbReference type="EMBL" id="JARIHO010000043">
    <property type="protein sequence ID" value="KAJ7325818.1"/>
    <property type="molecule type" value="Genomic_DNA"/>
</dbReference>
<dbReference type="AlphaFoldDB" id="A0AAD6ZKC0"/>
<sequence>MAEKRQPHDENVGHFINLSRPPRKRQQHIIQSITDAARKATQKQWEEEAGAWPGAWAEALAQIQHDEEAQRKAEATYRITQMLGAAKAAGYWTLHEFLSELITTKDQHQSSQVSQRLIFHGHELLNLIRKIQPEMVSQWISKAHCLHPWWQDIGCNRQELRGYRLVKRCVGGTETAGRLEVGPRFLRVRHGATR</sequence>
<proteinExistence type="predicted"/>
<protein>
    <submittedName>
        <fullName evidence="2">Uncharacterized protein</fullName>
    </submittedName>
</protein>
<feature type="compositionally biased region" description="Basic and acidic residues" evidence="1">
    <location>
        <begin position="1"/>
        <end position="12"/>
    </location>
</feature>
<feature type="region of interest" description="Disordered" evidence="1">
    <location>
        <begin position="1"/>
        <end position="24"/>
    </location>
</feature>
<gene>
    <name evidence="2" type="ORF">DFH08DRAFT_816897</name>
</gene>
<reference evidence="2" key="1">
    <citation type="submission" date="2023-03" db="EMBL/GenBank/DDBJ databases">
        <title>Massive genome expansion in bonnet fungi (Mycena s.s.) driven by repeated elements and novel gene families across ecological guilds.</title>
        <authorList>
            <consortium name="Lawrence Berkeley National Laboratory"/>
            <person name="Harder C.B."/>
            <person name="Miyauchi S."/>
            <person name="Viragh M."/>
            <person name="Kuo A."/>
            <person name="Thoen E."/>
            <person name="Andreopoulos B."/>
            <person name="Lu D."/>
            <person name="Skrede I."/>
            <person name="Drula E."/>
            <person name="Henrissat B."/>
            <person name="Morin E."/>
            <person name="Kohler A."/>
            <person name="Barry K."/>
            <person name="LaButti K."/>
            <person name="Morin E."/>
            <person name="Salamov A."/>
            <person name="Lipzen A."/>
            <person name="Mereny Z."/>
            <person name="Hegedus B."/>
            <person name="Baldrian P."/>
            <person name="Stursova M."/>
            <person name="Weitz H."/>
            <person name="Taylor A."/>
            <person name="Grigoriev I.V."/>
            <person name="Nagy L.G."/>
            <person name="Martin F."/>
            <person name="Kauserud H."/>
        </authorList>
    </citation>
    <scope>NUCLEOTIDE SEQUENCE</scope>
    <source>
        <strain evidence="2">CBHHK002</strain>
    </source>
</reference>